<organism evidence="1 2">
    <name type="scientific">Halorubrum vacuolatum</name>
    <name type="common">Natronobacterium vacuolatum</name>
    <dbReference type="NCBI Taxonomy" id="63740"/>
    <lineage>
        <taxon>Archaea</taxon>
        <taxon>Methanobacteriati</taxon>
        <taxon>Methanobacteriota</taxon>
        <taxon>Stenosarchaea group</taxon>
        <taxon>Halobacteria</taxon>
        <taxon>Halobacteriales</taxon>
        <taxon>Haloferacaceae</taxon>
        <taxon>Halorubrum</taxon>
    </lineage>
</organism>
<protein>
    <submittedName>
        <fullName evidence="1">Uncharacterized protein</fullName>
    </submittedName>
</protein>
<reference evidence="1 2" key="1">
    <citation type="submission" date="2017-06" db="EMBL/GenBank/DDBJ databases">
        <authorList>
            <person name="Kim H.J."/>
            <person name="Triplett B.A."/>
        </authorList>
    </citation>
    <scope>NUCLEOTIDE SEQUENCE [LARGE SCALE GENOMIC DNA]</scope>
    <source>
        <strain evidence="1 2">DSM 8800</strain>
    </source>
</reference>
<keyword evidence="2" id="KW-1185">Reference proteome</keyword>
<proteinExistence type="predicted"/>
<gene>
    <name evidence="1" type="ORF">SAMN06264855_1175</name>
</gene>
<dbReference type="AlphaFoldDB" id="A0A238XFF2"/>
<accession>A0A238XFF2</accession>
<dbReference type="Proteomes" id="UP000198397">
    <property type="component" value="Unassembled WGS sequence"/>
</dbReference>
<sequence length="130" mass="14646">MFRETCLTVFREIGVYRLVCHKISQEVIDTHAFTFQSTFCTRLFGSGVGESSIDPTEFELGRRNVGSSESGFKNGIIELISKIPEAGPLTRNSRPIGFKLRAHPVKIVFVNKTGYFCTFVICIAFHTNYN</sequence>
<dbReference type="EMBL" id="FZNQ01000017">
    <property type="protein sequence ID" value="SNR57338.1"/>
    <property type="molecule type" value="Genomic_DNA"/>
</dbReference>
<name>A0A238XFF2_HALVU</name>
<evidence type="ECO:0000313" key="2">
    <source>
        <dbReference type="Proteomes" id="UP000198397"/>
    </source>
</evidence>
<evidence type="ECO:0000313" key="1">
    <source>
        <dbReference type="EMBL" id="SNR57338.1"/>
    </source>
</evidence>